<dbReference type="InParanoid" id="S8ETH5"/>
<proteinExistence type="predicted"/>
<feature type="region of interest" description="Disordered" evidence="1">
    <location>
        <begin position="32"/>
        <end position="78"/>
    </location>
</feature>
<feature type="compositionally biased region" description="Acidic residues" evidence="1">
    <location>
        <begin position="61"/>
        <end position="72"/>
    </location>
</feature>
<dbReference type="HOGENOM" id="CLU_2497921_0_0_1"/>
<name>S8ETH5_FOMSC</name>
<sequence length="86" mass="9760">MSQSCSWYKKGKLKEIFDLDSVFEAHDGGVTIQGRRTQPEDEAFGFSEASDPLPLPMPPESDGDEEDDEEESSPFTRYSCCRWAVY</sequence>
<keyword evidence="3" id="KW-1185">Reference proteome</keyword>
<dbReference type="EMBL" id="KE504306">
    <property type="protein sequence ID" value="EPS93030.1"/>
    <property type="molecule type" value="Genomic_DNA"/>
</dbReference>
<dbReference type="Proteomes" id="UP000015241">
    <property type="component" value="Unassembled WGS sequence"/>
</dbReference>
<evidence type="ECO:0000313" key="3">
    <source>
        <dbReference type="Proteomes" id="UP000015241"/>
    </source>
</evidence>
<protein>
    <submittedName>
        <fullName evidence="2">Uncharacterized protein</fullName>
    </submittedName>
</protein>
<reference evidence="2 3" key="1">
    <citation type="journal article" date="2012" name="Science">
        <title>The Paleozoic origin of enzymatic lignin decomposition reconstructed from 31 fungal genomes.</title>
        <authorList>
            <person name="Floudas D."/>
            <person name="Binder M."/>
            <person name="Riley R."/>
            <person name="Barry K."/>
            <person name="Blanchette R.A."/>
            <person name="Henrissat B."/>
            <person name="Martinez A.T."/>
            <person name="Otillar R."/>
            <person name="Spatafora J.W."/>
            <person name="Yadav J.S."/>
            <person name="Aerts A."/>
            <person name="Benoit I."/>
            <person name="Boyd A."/>
            <person name="Carlson A."/>
            <person name="Copeland A."/>
            <person name="Coutinho P.M."/>
            <person name="de Vries R.P."/>
            <person name="Ferreira P."/>
            <person name="Findley K."/>
            <person name="Foster B."/>
            <person name="Gaskell J."/>
            <person name="Glotzer D."/>
            <person name="Gorecki P."/>
            <person name="Heitman J."/>
            <person name="Hesse C."/>
            <person name="Hori C."/>
            <person name="Igarashi K."/>
            <person name="Jurgens J.A."/>
            <person name="Kallen N."/>
            <person name="Kersten P."/>
            <person name="Kohler A."/>
            <person name="Kuees U."/>
            <person name="Kumar T.K.A."/>
            <person name="Kuo A."/>
            <person name="LaButti K."/>
            <person name="Larrondo L.F."/>
            <person name="Lindquist E."/>
            <person name="Ling A."/>
            <person name="Lombard V."/>
            <person name="Lucas S."/>
            <person name="Lundell T."/>
            <person name="Martin R."/>
            <person name="McLaughlin D.J."/>
            <person name="Morgenstern I."/>
            <person name="Morin E."/>
            <person name="Murat C."/>
            <person name="Nagy L.G."/>
            <person name="Nolan M."/>
            <person name="Ohm R.A."/>
            <person name="Patyshakuliyeva A."/>
            <person name="Rokas A."/>
            <person name="Ruiz-Duenas F.J."/>
            <person name="Sabat G."/>
            <person name="Salamov A."/>
            <person name="Samejima M."/>
            <person name="Schmutz J."/>
            <person name="Slot J.C."/>
            <person name="St John F."/>
            <person name="Stenlid J."/>
            <person name="Sun H."/>
            <person name="Sun S."/>
            <person name="Syed K."/>
            <person name="Tsang A."/>
            <person name="Wiebenga A."/>
            <person name="Young D."/>
            <person name="Pisabarro A."/>
            <person name="Eastwood D.C."/>
            <person name="Martin F."/>
            <person name="Cullen D."/>
            <person name="Grigoriev I.V."/>
            <person name="Hibbett D.S."/>
        </authorList>
    </citation>
    <scope>NUCLEOTIDE SEQUENCE</scope>
    <source>
        <strain evidence="3">FP-58527</strain>
    </source>
</reference>
<organism evidence="2 3">
    <name type="scientific">Fomitopsis schrenkii</name>
    <name type="common">Brown rot fungus</name>
    <dbReference type="NCBI Taxonomy" id="2126942"/>
    <lineage>
        <taxon>Eukaryota</taxon>
        <taxon>Fungi</taxon>
        <taxon>Dikarya</taxon>
        <taxon>Basidiomycota</taxon>
        <taxon>Agaricomycotina</taxon>
        <taxon>Agaricomycetes</taxon>
        <taxon>Polyporales</taxon>
        <taxon>Fomitopsis</taxon>
    </lineage>
</organism>
<gene>
    <name evidence="2" type="ORF">FOMPIDRAFT_1056353</name>
</gene>
<dbReference type="AlphaFoldDB" id="S8ETH5"/>
<evidence type="ECO:0000256" key="1">
    <source>
        <dbReference type="SAM" id="MobiDB-lite"/>
    </source>
</evidence>
<evidence type="ECO:0000313" key="2">
    <source>
        <dbReference type="EMBL" id="EPS93030.1"/>
    </source>
</evidence>
<accession>S8ETH5</accession>